<keyword evidence="3" id="KW-1185">Reference proteome</keyword>
<dbReference type="Pfam" id="PF10294">
    <property type="entry name" value="Methyltransf_16"/>
    <property type="match status" value="1"/>
</dbReference>
<feature type="compositionally biased region" description="Acidic residues" evidence="1">
    <location>
        <begin position="305"/>
        <end position="315"/>
    </location>
</feature>
<dbReference type="PANTHER" id="PTHR14614:SF132">
    <property type="entry name" value="PROTEIN-LYSINE METHYLTRANSFERASE C42C1.13"/>
    <property type="match status" value="1"/>
</dbReference>
<evidence type="ECO:0000256" key="1">
    <source>
        <dbReference type="SAM" id="MobiDB-lite"/>
    </source>
</evidence>
<name>A0A448YX72_9STRA</name>
<protein>
    <recommendedName>
        <fullName evidence="4">Calmodulin-lysine N-methyltransferase</fullName>
    </recommendedName>
</protein>
<accession>A0A448YX72</accession>
<dbReference type="PANTHER" id="PTHR14614">
    <property type="entry name" value="HEPATOCELLULAR CARCINOMA-ASSOCIATED ANTIGEN"/>
    <property type="match status" value="1"/>
</dbReference>
<dbReference type="OrthoDB" id="46564at2759"/>
<dbReference type="InterPro" id="IPR029063">
    <property type="entry name" value="SAM-dependent_MTases_sf"/>
</dbReference>
<evidence type="ECO:0000313" key="2">
    <source>
        <dbReference type="EMBL" id="VEU34413.1"/>
    </source>
</evidence>
<dbReference type="EMBL" id="CAACVS010000027">
    <property type="protein sequence ID" value="VEU34413.1"/>
    <property type="molecule type" value="Genomic_DNA"/>
</dbReference>
<sequence>MAPAETDAAANTEEDPPMFSKWREFNINDEARDGDGGAGGENEEDTAGLFCMFDEEEDVYEDVRYDYPSFFAEGDGASTTTTVTIRHHGAYPNSTGLAVWRGAEFLARFLCDAQQEADRKAGREEDGGSGIGVAAVRGKKVLEVGAGAGLPSIVAHSVLGAGRVLVTDGDFDALNNMKHNVDANRSSNSSSSSSSKSNNTIACLQLIWGTTHAEPILETHGKQDVVLMADCVYMVPSLKPLWETIDLLLDTDGVVVYAQTAASAVPWEDFRAALDRHGFETIHRVAGTAALSPYEAADRGSESGSENENENENENEVVNNPGASKEEEEYERGIYVFRRRRP</sequence>
<evidence type="ECO:0008006" key="4">
    <source>
        <dbReference type="Google" id="ProtNLM"/>
    </source>
</evidence>
<proteinExistence type="predicted"/>
<reference evidence="2 3" key="1">
    <citation type="submission" date="2019-01" db="EMBL/GenBank/DDBJ databases">
        <authorList>
            <person name="Ferrante I. M."/>
        </authorList>
    </citation>
    <scope>NUCLEOTIDE SEQUENCE [LARGE SCALE GENOMIC DNA]</scope>
    <source>
        <strain evidence="2 3">B856</strain>
    </source>
</reference>
<dbReference type="Proteomes" id="UP000291116">
    <property type="component" value="Unassembled WGS sequence"/>
</dbReference>
<gene>
    <name evidence="2" type="ORF">PSNMU_V1.4_AUG-EV-PASAV3_0010340</name>
</gene>
<evidence type="ECO:0000313" key="3">
    <source>
        <dbReference type="Proteomes" id="UP000291116"/>
    </source>
</evidence>
<dbReference type="InterPro" id="IPR019410">
    <property type="entry name" value="Methyltransf_16"/>
</dbReference>
<organism evidence="2 3">
    <name type="scientific">Pseudo-nitzschia multistriata</name>
    <dbReference type="NCBI Taxonomy" id="183589"/>
    <lineage>
        <taxon>Eukaryota</taxon>
        <taxon>Sar</taxon>
        <taxon>Stramenopiles</taxon>
        <taxon>Ochrophyta</taxon>
        <taxon>Bacillariophyta</taxon>
        <taxon>Bacillariophyceae</taxon>
        <taxon>Bacillariophycidae</taxon>
        <taxon>Bacillariales</taxon>
        <taxon>Bacillariaceae</taxon>
        <taxon>Pseudo-nitzschia</taxon>
    </lineage>
</organism>
<dbReference type="SUPFAM" id="SSF53335">
    <property type="entry name" value="S-adenosyl-L-methionine-dependent methyltransferases"/>
    <property type="match status" value="1"/>
</dbReference>
<dbReference type="Gene3D" id="3.40.50.150">
    <property type="entry name" value="Vaccinia Virus protein VP39"/>
    <property type="match status" value="1"/>
</dbReference>
<dbReference type="AlphaFoldDB" id="A0A448YX72"/>
<feature type="region of interest" description="Disordered" evidence="1">
    <location>
        <begin position="293"/>
        <end position="330"/>
    </location>
</feature>